<accession>A0A382MWK7</accession>
<evidence type="ECO:0008006" key="2">
    <source>
        <dbReference type="Google" id="ProtNLM"/>
    </source>
</evidence>
<name>A0A382MWK7_9ZZZZ</name>
<gene>
    <name evidence="1" type="ORF">METZ01_LOCUS306123</name>
</gene>
<dbReference type="InterPro" id="IPR035926">
    <property type="entry name" value="NusB-like_sf"/>
</dbReference>
<dbReference type="AlphaFoldDB" id="A0A382MWK7"/>
<sequence length="57" mass="6489">MEQDNFLTGRRAARRSALQVLYEIDSVGHSWEDVVGRFKSANDLSGEDFVFAKELLN</sequence>
<dbReference type="Gene3D" id="1.10.940.10">
    <property type="entry name" value="NusB-like"/>
    <property type="match status" value="1"/>
</dbReference>
<proteinExistence type="predicted"/>
<organism evidence="1">
    <name type="scientific">marine metagenome</name>
    <dbReference type="NCBI Taxonomy" id="408172"/>
    <lineage>
        <taxon>unclassified sequences</taxon>
        <taxon>metagenomes</taxon>
        <taxon>ecological metagenomes</taxon>
    </lineage>
</organism>
<protein>
    <recommendedName>
        <fullName evidence="2">NusB/RsmB/TIM44 domain-containing protein</fullName>
    </recommendedName>
</protein>
<evidence type="ECO:0000313" key="1">
    <source>
        <dbReference type="EMBL" id="SVC53269.1"/>
    </source>
</evidence>
<feature type="non-terminal residue" evidence="1">
    <location>
        <position position="57"/>
    </location>
</feature>
<dbReference type="SUPFAM" id="SSF48013">
    <property type="entry name" value="NusB-like"/>
    <property type="match status" value="1"/>
</dbReference>
<reference evidence="1" key="1">
    <citation type="submission" date="2018-05" db="EMBL/GenBank/DDBJ databases">
        <authorList>
            <person name="Lanie J.A."/>
            <person name="Ng W.-L."/>
            <person name="Kazmierczak K.M."/>
            <person name="Andrzejewski T.M."/>
            <person name="Davidsen T.M."/>
            <person name="Wayne K.J."/>
            <person name="Tettelin H."/>
            <person name="Glass J.I."/>
            <person name="Rusch D."/>
            <person name="Podicherti R."/>
            <person name="Tsui H.-C.T."/>
            <person name="Winkler M.E."/>
        </authorList>
    </citation>
    <scope>NUCLEOTIDE SEQUENCE</scope>
</reference>
<dbReference type="EMBL" id="UINC01096411">
    <property type="protein sequence ID" value="SVC53269.1"/>
    <property type="molecule type" value="Genomic_DNA"/>
</dbReference>